<keyword evidence="2" id="KW-1133">Transmembrane helix</keyword>
<reference evidence="3 4" key="1">
    <citation type="submission" date="2023-04" db="EMBL/GenBank/DDBJ databases">
        <title>A novel bacteria isolated from coastal sediment.</title>
        <authorList>
            <person name="Liu X.-J."/>
            <person name="Du Z.-J."/>
        </authorList>
    </citation>
    <scope>NUCLEOTIDE SEQUENCE [LARGE SCALE GENOMIC DNA]</scope>
    <source>
        <strain evidence="3 4">SDUM461003</strain>
    </source>
</reference>
<feature type="transmembrane region" description="Helical" evidence="2">
    <location>
        <begin position="72"/>
        <end position="96"/>
    </location>
</feature>
<evidence type="ECO:0000256" key="1">
    <source>
        <dbReference type="SAM" id="MobiDB-lite"/>
    </source>
</evidence>
<proteinExistence type="predicted"/>
<evidence type="ECO:0000313" key="4">
    <source>
        <dbReference type="Proteomes" id="UP001225316"/>
    </source>
</evidence>
<keyword evidence="2" id="KW-0472">Membrane</keyword>
<feature type="transmembrane region" description="Helical" evidence="2">
    <location>
        <begin position="32"/>
        <end position="52"/>
    </location>
</feature>
<name>A0ABU1B2F5_9BACT</name>
<keyword evidence="4" id="KW-1185">Reference proteome</keyword>
<feature type="compositionally biased region" description="Basic and acidic residues" evidence="1">
    <location>
        <begin position="123"/>
        <end position="138"/>
    </location>
</feature>
<protein>
    <submittedName>
        <fullName evidence="3">RDD family protein</fullName>
    </submittedName>
</protein>
<dbReference type="RefSeq" id="WP_308952519.1">
    <property type="nucleotide sequence ID" value="NZ_JARXHW010000094.1"/>
</dbReference>
<sequence>MMDRVIAFFIDLMLISALTFCVGYIFDLGDTVEVLIALIYFPVTALLLQQSFGQCMMGLKIEVLSQQVNGRLLMLLRAILKIVGMGFFCLPLIPFWRSGNTKQSLLDIVSRTRVENGRANGGQRREQMAPNAKYKDSI</sequence>
<accession>A0ABU1B2F5</accession>
<dbReference type="Proteomes" id="UP001225316">
    <property type="component" value="Unassembled WGS sequence"/>
</dbReference>
<evidence type="ECO:0000256" key="2">
    <source>
        <dbReference type="SAM" id="Phobius"/>
    </source>
</evidence>
<keyword evidence="2" id="KW-0812">Transmembrane</keyword>
<evidence type="ECO:0000313" key="3">
    <source>
        <dbReference type="EMBL" id="MDQ8209602.1"/>
    </source>
</evidence>
<gene>
    <name evidence="3" type="ORF">QEH52_18935</name>
</gene>
<feature type="region of interest" description="Disordered" evidence="1">
    <location>
        <begin position="118"/>
        <end position="138"/>
    </location>
</feature>
<dbReference type="EMBL" id="JARXHW010000094">
    <property type="protein sequence ID" value="MDQ8209602.1"/>
    <property type="molecule type" value="Genomic_DNA"/>
</dbReference>
<comment type="caution">
    <text evidence="3">The sequence shown here is derived from an EMBL/GenBank/DDBJ whole genome shotgun (WGS) entry which is preliminary data.</text>
</comment>
<organism evidence="3 4">
    <name type="scientific">Thalassobacterium maritimum</name>
    <dbReference type="NCBI Taxonomy" id="3041265"/>
    <lineage>
        <taxon>Bacteria</taxon>
        <taxon>Pseudomonadati</taxon>
        <taxon>Verrucomicrobiota</taxon>
        <taxon>Opitutia</taxon>
        <taxon>Puniceicoccales</taxon>
        <taxon>Coraliomargaritaceae</taxon>
        <taxon>Thalassobacterium</taxon>
    </lineage>
</organism>
<feature type="transmembrane region" description="Helical" evidence="2">
    <location>
        <begin position="5"/>
        <end position="26"/>
    </location>
</feature>